<proteinExistence type="predicted"/>
<keyword evidence="1" id="KW-0472">Membrane</keyword>
<dbReference type="EMBL" id="VXIS01000124">
    <property type="protein sequence ID" value="KAA8902962.1"/>
    <property type="molecule type" value="Genomic_DNA"/>
</dbReference>
<keyword evidence="1" id="KW-1133">Transmembrane helix</keyword>
<protein>
    <submittedName>
        <fullName evidence="2">Uncharacterized protein</fullName>
    </submittedName>
</protein>
<feature type="transmembrane region" description="Helical" evidence="1">
    <location>
        <begin position="85"/>
        <end position="103"/>
    </location>
</feature>
<evidence type="ECO:0000313" key="2">
    <source>
        <dbReference type="EMBL" id="KAA8902962.1"/>
    </source>
</evidence>
<accession>A0A5J5ETN5</accession>
<organism evidence="2 3">
    <name type="scientific">Sphaerosporella brunnea</name>
    <dbReference type="NCBI Taxonomy" id="1250544"/>
    <lineage>
        <taxon>Eukaryota</taxon>
        <taxon>Fungi</taxon>
        <taxon>Dikarya</taxon>
        <taxon>Ascomycota</taxon>
        <taxon>Pezizomycotina</taxon>
        <taxon>Pezizomycetes</taxon>
        <taxon>Pezizales</taxon>
        <taxon>Pyronemataceae</taxon>
        <taxon>Sphaerosporella</taxon>
    </lineage>
</organism>
<evidence type="ECO:0000313" key="3">
    <source>
        <dbReference type="Proteomes" id="UP000326924"/>
    </source>
</evidence>
<feature type="transmembrane region" description="Helical" evidence="1">
    <location>
        <begin position="110"/>
        <end position="135"/>
    </location>
</feature>
<dbReference type="AlphaFoldDB" id="A0A5J5ETN5"/>
<keyword evidence="3" id="KW-1185">Reference proteome</keyword>
<dbReference type="Proteomes" id="UP000326924">
    <property type="component" value="Unassembled WGS sequence"/>
</dbReference>
<comment type="caution">
    <text evidence="2">The sequence shown here is derived from an EMBL/GenBank/DDBJ whole genome shotgun (WGS) entry which is preliminary data.</text>
</comment>
<dbReference type="InParanoid" id="A0A5J5ETN5"/>
<reference evidence="2 3" key="1">
    <citation type="submission" date="2019-09" db="EMBL/GenBank/DDBJ databases">
        <title>Draft genome of the ectomycorrhizal ascomycete Sphaerosporella brunnea.</title>
        <authorList>
            <consortium name="DOE Joint Genome Institute"/>
            <person name="Benucci G.M."/>
            <person name="Marozzi G."/>
            <person name="Antonielli L."/>
            <person name="Sanchez S."/>
            <person name="Marco P."/>
            <person name="Wang X."/>
            <person name="Falini L.B."/>
            <person name="Barry K."/>
            <person name="Haridas S."/>
            <person name="Lipzen A."/>
            <person name="Labutti K."/>
            <person name="Grigoriev I.V."/>
            <person name="Murat C."/>
            <person name="Martin F."/>
            <person name="Albertini E."/>
            <person name="Donnini D."/>
            <person name="Bonito G."/>
        </authorList>
    </citation>
    <scope>NUCLEOTIDE SEQUENCE [LARGE SCALE GENOMIC DNA]</scope>
    <source>
        <strain evidence="2 3">Sb_GMNB300</strain>
    </source>
</reference>
<gene>
    <name evidence="2" type="ORF">FN846DRAFT_954882</name>
</gene>
<sequence length="197" mass="22147">MMDSEPNQRENPCLCTGEYKAVFLFIRFSFSFSFLAALPSRCSSPTYNPTITMSSNLRSQQPDLEQGPGFRHDDRGIYFNKEARFKYAALLWGAWAMLFGILFQKLHSNLLAIVGGGVVVVLAVPFGWSAGFLAWSGFSRTKLPFTQHLSGIETTIFWFLVQVVLFLYVAAFATGAMFENMGDYLSQFLKIKQLGDT</sequence>
<keyword evidence="1" id="KW-0812">Transmembrane</keyword>
<name>A0A5J5ETN5_9PEZI</name>
<feature type="transmembrane region" description="Helical" evidence="1">
    <location>
        <begin position="155"/>
        <end position="178"/>
    </location>
</feature>
<evidence type="ECO:0000256" key="1">
    <source>
        <dbReference type="SAM" id="Phobius"/>
    </source>
</evidence>